<dbReference type="InterPro" id="IPR006586">
    <property type="entry name" value="ADAM_Cys-rich"/>
</dbReference>
<keyword evidence="7" id="KW-0325">Glycoprotein</keyword>
<dbReference type="InParanoid" id="T1FTA3"/>
<feature type="compositionally biased region" description="Low complexity" evidence="9">
    <location>
        <begin position="384"/>
        <end position="401"/>
    </location>
</feature>
<dbReference type="eggNOG" id="KOG3538">
    <property type="taxonomic scope" value="Eukaryota"/>
</dbReference>
<evidence type="ECO:0000256" key="2">
    <source>
        <dbReference type="ARBA" id="ARBA00022723"/>
    </source>
</evidence>
<sequence length="445" mass="50933">MNDKDKAIQMLRYHFAHIAHGLSPYVRSYESYQNESISERAYLFSSIDQKYKSIDNTKYRFSFKLVNYIICQNPSASNFIEKSKINDNTYNIYSALDNLTEWNYNRTMDHKNNKIKLRKYDVAVAFTNYISGLVLGLAHVGSACKTTGITVVGHRGQQNTIVTATHEIGHILGAFHDEDRNDCPKDDIYIMSPVYQPYAKNHYETFSPCARNYFEEYASKLDDKGENCMLKSDMNDQHEDLDQYLNDLPGTKYSPNVQCMMLFGDNFKYCPPSNKNYAKICSEFYCWDPVKQRCVSQGGAAMPGTSCGDKMWCINYQCVKDPRAPAAQDSCLFGDSPVTIDMNYDPFTCADVAGNPQRYCTRQFVRDDCCNACSGFKEETIEPTQASTTQRPTTTTQPPSSNECVADARPDWCSELITPYHKRLNCKNYAVPCCKTCEDYLWFRK</sequence>
<dbReference type="Proteomes" id="UP000015101">
    <property type="component" value="Unassembled WGS sequence"/>
</dbReference>
<keyword evidence="6" id="KW-1015">Disulfide bond</keyword>
<evidence type="ECO:0000313" key="13">
    <source>
        <dbReference type="Proteomes" id="UP000015101"/>
    </source>
</evidence>
<proteinExistence type="predicted"/>
<evidence type="ECO:0000256" key="9">
    <source>
        <dbReference type="SAM" id="MobiDB-lite"/>
    </source>
</evidence>
<comment type="caution">
    <text evidence="8">Lacks conserved residue(s) required for the propagation of feature annotation.</text>
</comment>
<dbReference type="PANTHER" id="PTHR11905:SF159">
    <property type="entry name" value="ADAM METALLOPROTEASE"/>
    <property type="match status" value="1"/>
</dbReference>
<dbReference type="CTD" id="20212050"/>
<dbReference type="KEGG" id="hro:HELRODRAFT_191759"/>
<dbReference type="GO" id="GO:0006509">
    <property type="term" value="P:membrane protein ectodomain proteolysis"/>
    <property type="evidence" value="ECO:0000318"/>
    <property type="project" value="GO_Central"/>
</dbReference>
<evidence type="ECO:0000313" key="11">
    <source>
        <dbReference type="EMBL" id="ESO04315.1"/>
    </source>
</evidence>
<dbReference type="Pfam" id="PF13688">
    <property type="entry name" value="Reprolysin_5"/>
    <property type="match status" value="1"/>
</dbReference>
<dbReference type="HOGENOM" id="CLU_034138_0_0_1"/>
<dbReference type="Gene3D" id="3.40.390.10">
    <property type="entry name" value="Collagenase (Catalytic Domain)"/>
    <property type="match status" value="1"/>
</dbReference>
<name>T1FTA3_HELRO</name>
<keyword evidence="13" id="KW-1185">Reference proteome</keyword>
<evidence type="ECO:0000259" key="10">
    <source>
        <dbReference type="PROSITE" id="PS50215"/>
    </source>
</evidence>
<gene>
    <name evidence="12" type="primary">20212050</name>
    <name evidence="11" type="ORF">HELRODRAFT_191759</name>
</gene>
<dbReference type="SUPFAM" id="SSF55486">
    <property type="entry name" value="Metalloproteases ('zincins'), catalytic domain"/>
    <property type="match status" value="1"/>
</dbReference>
<evidence type="ECO:0000256" key="5">
    <source>
        <dbReference type="ARBA" id="ARBA00023049"/>
    </source>
</evidence>
<dbReference type="GO" id="GO:0004222">
    <property type="term" value="F:metalloendopeptidase activity"/>
    <property type="evidence" value="ECO:0000318"/>
    <property type="project" value="GO_Central"/>
</dbReference>
<dbReference type="Gene3D" id="3.40.1620.60">
    <property type="match status" value="1"/>
</dbReference>
<evidence type="ECO:0000256" key="3">
    <source>
        <dbReference type="ARBA" id="ARBA00022801"/>
    </source>
</evidence>
<feature type="binding site" evidence="8">
    <location>
        <position position="176"/>
    </location>
    <ligand>
        <name>Zn(2+)</name>
        <dbReference type="ChEBI" id="CHEBI:29105"/>
        <note>catalytic</note>
    </ligand>
</feature>
<dbReference type="EMBL" id="KB096502">
    <property type="protein sequence ID" value="ESO04315.1"/>
    <property type="molecule type" value="Genomic_DNA"/>
</dbReference>
<protein>
    <recommendedName>
        <fullName evidence="10">Peptidase M12B domain-containing protein</fullName>
    </recommendedName>
</protein>
<dbReference type="OrthoDB" id="6097485at2759"/>
<keyword evidence="1" id="KW-0645">Protease</keyword>
<dbReference type="InterPro" id="IPR024079">
    <property type="entry name" value="MetalloPept_cat_dom_sf"/>
</dbReference>
<feature type="active site" evidence="8">
    <location>
        <position position="167"/>
    </location>
</feature>
<evidence type="ECO:0000256" key="7">
    <source>
        <dbReference type="ARBA" id="ARBA00023180"/>
    </source>
</evidence>
<dbReference type="EMBL" id="AMQM01004313">
    <property type="status" value="NOT_ANNOTATED_CDS"/>
    <property type="molecule type" value="Genomic_DNA"/>
</dbReference>
<dbReference type="InterPro" id="IPR041645">
    <property type="entry name" value="ADAMTS_CR_2"/>
</dbReference>
<accession>T1FTA3</accession>
<feature type="domain" description="Peptidase M12B" evidence="10">
    <location>
        <begin position="43"/>
        <end position="220"/>
    </location>
</feature>
<dbReference type="AlphaFoldDB" id="T1FTA3"/>
<keyword evidence="5" id="KW-0482">Metalloprotease</keyword>
<dbReference type="PROSITE" id="PS50215">
    <property type="entry name" value="ADAM_MEPRO"/>
    <property type="match status" value="1"/>
</dbReference>
<evidence type="ECO:0000313" key="12">
    <source>
        <dbReference type="EnsemblMetazoa" id="HelroP191759"/>
    </source>
</evidence>
<evidence type="ECO:0000256" key="6">
    <source>
        <dbReference type="ARBA" id="ARBA00023157"/>
    </source>
</evidence>
<evidence type="ECO:0000256" key="4">
    <source>
        <dbReference type="ARBA" id="ARBA00022833"/>
    </source>
</evidence>
<dbReference type="InterPro" id="IPR001590">
    <property type="entry name" value="Peptidase_M12B"/>
</dbReference>
<feature type="region of interest" description="Disordered" evidence="9">
    <location>
        <begin position="384"/>
        <end position="404"/>
    </location>
</feature>
<evidence type="ECO:0000256" key="8">
    <source>
        <dbReference type="PROSITE-ProRule" id="PRU00276"/>
    </source>
</evidence>
<dbReference type="Pfam" id="PF17771">
    <property type="entry name" value="ADAMTS_CR_2"/>
    <property type="match status" value="1"/>
</dbReference>
<dbReference type="RefSeq" id="XP_009017584.1">
    <property type="nucleotide sequence ID" value="XM_009019336.1"/>
</dbReference>
<reference evidence="12" key="3">
    <citation type="submission" date="2015-06" db="UniProtKB">
        <authorList>
            <consortium name="EnsemblMetazoa"/>
        </authorList>
    </citation>
    <scope>IDENTIFICATION</scope>
</reference>
<dbReference type="SMART" id="SM00608">
    <property type="entry name" value="ACR"/>
    <property type="match status" value="1"/>
</dbReference>
<dbReference type="GO" id="GO:0046872">
    <property type="term" value="F:metal ion binding"/>
    <property type="evidence" value="ECO:0007669"/>
    <property type="project" value="UniProtKB-KW"/>
</dbReference>
<dbReference type="EMBL" id="AMQM01004312">
    <property type="status" value="NOT_ANNOTATED_CDS"/>
    <property type="molecule type" value="Genomic_DNA"/>
</dbReference>
<dbReference type="PANTHER" id="PTHR11905">
    <property type="entry name" value="ADAM A DISINTEGRIN AND METALLOPROTEASE DOMAIN"/>
    <property type="match status" value="1"/>
</dbReference>
<reference evidence="11 13" key="2">
    <citation type="journal article" date="2013" name="Nature">
        <title>Insights into bilaterian evolution from three spiralian genomes.</title>
        <authorList>
            <person name="Simakov O."/>
            <person name="Marletaz F."/>
            <person name="Cho S.J."/>
            <person name="Edsinger-Gonzales E."/>
            <person name="Havlak P."/>
            <person name="Hellsten U."/>
            <person name="Kuo D.H."/>
            <person name="Larsson T."/>
            <person name="Lv J."/>
            <person name="Arendt D."/>
            <person name="Savage R."/>
            <person name="Osoegawa K."/>
            <person name="de Jong P."/>
            <person name="Grimwood J."/>
            <person name="Chapman J.A."/>
            <person name="Shapiro H."/>
            <person name="Aerts A."/>
            <person name="Otillar R.P."/>
            <person name="Terry A.Y."/>
            <person name="Boore J.L."/>
            <person name="Grigoriev I.V."/>
            <person name="Lindberg D.R."/>
            <person name="Seaver E.C."/>
            <person name="Weisblat D.A."/>
            <person name="Putnam N.H."/>
            <person name="Rokhsar D.S."/>
        </authorList>
    </citation>
    <scope>NUCLEOTIDE SEQUENCE</scope>
</reference>
<feature type="binding site" evidence="8">
    <location>
        <position position="166"/>
    </location>
    <ligand>
        <name>Zn(2+)</name>
        <dbReference type="ChEBI" id="CHEBI:29105"/>
        <note>catalytic</note>
    </ligand>
</feature>
<feature type="binding site" evidence="8">
    <location>
        <position position="170"/>
    </location>
    <ligand>
        <name>Zn(2+)</name>
        <dbReference type="ChEBI" id="CHEBI:29105"/>
        <note>catalytic</note>
    </ligand>
</feature>
<keyword evidence="2 8" id="KW-0479">Metal-binding</keyword>
<keyword evidence="3" id="KW-0378">Hydrolase</keyword>
<keyword evidence="4 8" id="KW-0862">Zinc</keyword>
<organism evidence="12 13">
    <name type="scientific">Helobdella robusta</name>
    <name type="common">Californian leech</name>
    <dbReference type="NCBI Taxonomy" id="6412"/>
    <lineage>
        <taxon>Eukaryota</taxon>
        <taxon>Metazoa</taxon>
        <taxon>Spiralia</taxon>
        <taxon>Lophotrochozoa</taxon>
        <taxon>Annelida</taxon>
        <taxon>Clitellata</taxon>
        <taxon>Hirudinea</taxon>
        <taxon>Rhynchobdellida</taxon>
        <taxon>Glossiphoniidae</taxon>
        <taxon>Helobdella</taxon>
    </lineage>
</organism>
<dbReference type="GeneID" id="20212050"/>
<dbReference type="EnsemblMetazoa" id="HelroT191759">
    <property type="protein sequence ID" value="HelroP191759"/>
    <property type="gene ID" value="HelroG191759"/>
</dbReference>
<reference evidence="13" key="1">
    <citation type="submission" date="2012-12" db="EMBL/GenBank/DDBJ databases">
        <authorList>
            <person name="Hellsten U."/>
            <person name="Grimwood J."/>
            <person name="Chapman J.A."/>
            <person name="Shapiro H."/>
            <person name="Aerts A."/>
            <person name="Otillar R.P."/>
            <person name="Terry A.Y."/>
            <person name="Boore J.L."/>
            <person name="Simakov O."/>
            <person name="Marletaz F."/>
            <person name="Cho S.-J."/>
            <person name="Edsinger-Gonzales E."/>
            <person name="Havlak P."/>
            <person name="Kuo D.-H."/>
            <person name="Larsson T."/>
            <person name="Lv J."/>
            <person name="Arendt D."/>
            <person name="Savage R."/>
            <person name="Osoegawa K."/>
            <person name="de Jong P."/>
            <person name="Lindberg D.R."/>
            <person name="Seaver E.C."/>
            <person name="Weisblat D.A."/>
            <person name="Putnam N.H."/>
            <person name="Grigoriev I.V."/>
            <person name="Rokhsar D.S."/>
        </authorList>
    </citation>
    <scope>NUCLEOTIDE SEQUENCE</scope>
</reference>
<evidence type="ECO:0000256" key="1">
    <source>
        <dbReference type="ARBA" id="ARBA00022670"/>
    </source>
</evidence>